<dbReference type="STRING" id="1423796.FC24_GL000947"/>
<gene>
    <name evidence="1" type="ORF">FC24_GL000947</name>
</gene>
<accession>A0A0R2CYB5</accession>
<dbReference type="AlphaFoldDB" id="A0A0R2CYB5"/>
<sequence length="111" mass="12587">MEKTPELTDYFEKNIKKITVRKGTYVKGITLEDPAAGQSKMGFNRAKYLFNDLIKTGFTVKYDNQYLANDLILTYQEGSTTLKYIFTDAGANDRMNDALAASEHPITTNFK</sequence>
<protein>
    <submittedName>
        <fullName evidence="1">Uncharacterized protein</fullName>
    </submittedName>
</protein>
<reference evidence="1 2" key="1">
    <citation type="journal article" date="2015" name="Genome Announc.">
        <title>Expanding the biotechnology potential of lactobacilli through comparative genomics of 213 strains and associated genera.</title>
        <authorList>
            <person name="Sun Z."/>
            <person name="Harris H.M."/>
            <person name="McCann A."/>
            <person name="Guo C."/>
            <person name="Argimon S."/>
            <person name="Zhang W."/>
            <person name="Yang X."/>
            <person name="Jeffery I.B."/>
            <person name="Cooney J.C."/>
            <person name="Kagawa T.F."/>
            <person name="Liu W."/>
            <person name="Song Y."/>
            <person name="Salvetti E."/>
            <person name="Wrobel A."/>
            <person name="Rasinkangas P."/>
            <person name="Parkhill J."/>
            <person name="Rea M.C."/>
            <person name="O'Sullivan O."/>
            <person name="Ritari J."/>
            <person name="Douillard F.P."/>
            <person name="Paul Ross R."/>
            <person name="Yang R."/>
            <person name="Briner A.E."/>
            <person name="Felis G.E."/>
            <person name="de Vos W.M."/>
            <person name="Barrangou R."/>
            <person name="Klaenhammer T.R."/>
            <person name="Caufield P.W."/>
            <person name="Cui Y."/>
            <person name="Zhang H."/>
            <person name="O'Toole P.W."/>
        </authorList>
    </citation>
    <scope>NUCLEOTIDE SEQUENCE [LARGE SCALE GENOMIC DNA]</scope>
    <source>
        <strain evidence="1 2">DSM 20253</strain>
    </source>
</reference>
<name>A0A0R2CYB5_9LACO</name>
<dbReference type="EMBL" id="AYYI01000106">
    <property type="protein sequence ID" value="KRM92780.1"/>
    <property type="molecule type" value="Genomic_DNA"/>
</dbReference>
<evidence type="ECO:0000313" key="1">
    <source>
        <dbReference type="EMBL" id="KRM92780.1"/>
    </source>
</evidence>
<evidence type="ECO:0000313" key="2">
    <source>
        <dbReference type="Proteomes" id="UP000051638"/>
    </source>
</evidence>
<organism evidence="1 2">
    <name type="scientific">Loigolactobacillus rennini DSM 20253</name>
    <dbReference type="NCBI Taxonomy" id="1423796"/>
    <lineage>
        <taxon>Bacteria</taxon>
        <taxon>Bacillati</taxon>
        <taxon>Bacillota</taxon>
        <taxon>Bacilli</taxon>
        <taxon>Lactobacillales</taxon>
        <taxon>Lactobacillaceae</taxon>
        <taxon>Loigolactobacillus</taxon>
    </lineage>
</organism>
<proteinExistence type="predicted"/>
<dbReference type="PATRIC" id="fig|1423796.3.peg.969"/>
<comment type="caution">
    <text evidence="1">The sequence shown here is derived from an EMBL/GenBank/DDBJ whole genome shotgun (WGS) entry which is preliminary data.</text>
</comment>
<dbReference type="RefSeq" id="WP_057874928.1">
    <property type="nucleotide sequence ID" value="NZ_AYYI01000106.1"/>
</dbReference>
<keyword evidence="2" id="KW-1185">Reference proteome</keyword>
<dbReference type="Proteomes" id="UP000051638">
    <property type="component" value="Unassembled WGS sequence"/>
</dbReference>